<gene>
    <name evidence="7" type="ORF">DES54_10863</name>
</gene>
<dbReference type="PANTHER" id="PTHR34156">
    <property type="entry name" value="OUTER MEMBRANE PROTEIN-RELATED-RELATED"/>
    <property type="match status" value="1"/>
</dbReference>
<name>A0A366I6X5_9GAMM</name>
<evidence type="ECO:0000256" key="4">
    <source>
        <dbReference type="ARBA" id="ARBA00038138"/>
    </source>
</evidence>
<organism evidence="7 8">
    <name type="scientific">Brenneria salicis ATCC 15712 = DSM 30166</name>
    <dbReference type="NCBI Taxonomy" id="714314"/>
    <lineage>
        <taxon>Bacteria</taxon>
        <taxon>Pseudomonadati</taxon>
        <taxon>Pseudomonadota</taxon>
        <taxon>Gammaproteobacteria</taxon>
        <taxon>Enterobacterales</taxon>
        <taxon>Pectobacteriaceae</taxon>
        <taxon>Brenneria</taxon>
    </lineage>
</organism>
<evidence type="ECO:0000256" key="5">
    <source>
        <dbReference type="SAM" id="SignalP"/>
    </source>
</evidence>
<evidence type="ECO:0000313" key="8">
    <source>
        <dbReference type="Proteomes" id="UP000253046"/>
    </source>
</evidence>
<dbReference type="Pfam" id="PF07338">
    <property type="entry name" value="YdgH_BhsA-like"/>
    <property type="match status" value="1"/>
</dbReference>
<feature type="signal peptide" evidence="5">
    <location>
        <begin position="1"/>
        <end position="22"/>
    </location>
</feature>
<evidence type="ECO:0000256" key="2">
    <source>
        <dbReference type="ARBA" id="ARBA00022729"/>
    </source>
</evidence>
<evidence type="ECO:0000256" key="1">
    <source>
        <dbReference type="ARBA" id="ARBA00004418"/>
    </source>
</evidence>
<evidence type="ECO:0000259" key="6">
    <source>
        <dbReference type="Pfam" id="PF07338"/>
    </source>
</evidence>
<dbReference type="SUPFAM" id="SSF159871">
    <property type="entry name" value="YdgH-like"/>
    <property type="match status" value="1"/>
</dbReference>
<dbReference type="NCBIfam" id="NF047859">
    <property type="entry name" value="StressCuResBhsA"/>
    <property type="match status" value="1"/>
</dbReference>
<comment type="subcellular location">
    <subcellularLocation>
        <location evidence="1">Periplasm</location>
    </subcellularLocation>
</comment>
<feature type="chain" id="PRO_5016611175" evidence="5">
    <location>
        <begin position="23"/>
        <end position="85"/>
    </location>
</feature>
<comment type="similarity">
    <text evidence="4">Belongs to the BhsA/McbA family.</text>
</comment>
<dbReference type="InterPro" id="IPR036275">
    <property type="entry name" value="YdgH-like_sf"/>
</dbReference>
<dbReference type="RefSeq" id="WP_113865654.1">
    <property type="nucleotide sequence ID" value="NZ_AGJP01000001.1"/>
</dbReference>
<feature type="domain" description="YdgH/BhsA/McbA-like" evidence="6">
    <location>
        <begin position="34"/>
        <end position="85"/>
    </location>
</feature>
<keyword evidence="3" id="KW-0574">Periplasm</keyword>
<keyword evidence="8" id="KW-1185">Reference proteome</keyword>
<dbReference type="InterPro" id="IPR010854">
    <property type="entry name" value="YdgH/BhsA/McbA-like_dom"/>
</dbReference>
<evidence type="ECO:0000313" key="7">
    <source>
        <dbReference type="EMBL" id="RBP64368.1"/>
    </source>
</evidence>
<keyword evidence="2 5" id="KW-0732">Signal</keyword>
<evidence type="ECO:0000256" key="3">
    <source>
        <dbReference type="ARBA" id="ARBA00022764"/>
    </source>
</evidence>
<proteinExistence type="inferred from homology"/>
<dbReference type="Proteomes" id="UP000253046">
    <property type="component" value="Unassembled WGS sequence"/>
</dbReference>
<dbReference type="OrthoDB" id="6428780at2"/>
<comment type="caution">
    <text evidence="7">The sequence shown here is derived from an EMBL/GenBank/DDBJ whole genome shotgun (WGS) entry which is preliminary data.</text>
</comment>
<dbReference type="EMBL" id="QNRY01000008">
    <property type="protein sequence ID" value="RBP64368.1"/>
    <property type="molecule type" value="Genomic_DNA"/>
</dbReference>
<dbReference type="InterPro" id="IPR051096">
    <property type="entry name" value="BhsA/McbA_stress_biofilm_assoc"/>
</dbReference>
<protein>
    <submittedName>
        <fullName evidence="7">Uncharacterized protein DUF1471</fullName>
    </submittedName>
</protein>
<dbReference type="GO" id="GO:0042597">
    <property type="term" value="C:periplasmic space"/>
    <property type="evidence" value="ECO:0007669"/>
    <property type="project" value="UniProtKB-SubCell"/>
</dbReference>
<reference evidence="7 8" key="1">
    <citation type="submission" date="2018-06" db="EMBL/GenBank/DDBJ databases">
        <title>Genomic Encyclopedia of Type Strains, Phase IV (KMG-IV): sequencing the most valuable type-strain genomes for metagenomic binning, comparative biology and taxonomic classification.</title>
        <authorList>
            <person name="Goeker M."/>
        </authorList>
    </citation>
    <scope>NUCLEOTIDE SEQUENCE [LARGE SCALE GENOMIC DNA]</scope>
    <source>
        <strain evidence="7 8">DSM 30166</strain>
    </source>
</reference>
<sequence length="85" mass="8659">MKNLKTIAAAVVLATLSFGASAADYVSAHQAQNLEKTGVVSATAKDLSSLQAQLAEKAEKAGATSYSITSATGNNLLRGTAVIYN</sequence>
<dbReference type="Gene3D" id="3.30.1660.10">
    <property type="entry name" value="Flavin-binding protein dodecin"/>
    <property type="match status" value="1"/>
</dbReference>
<accession>A0A366I6X5</accession>
<dbReference type="InterPro" id="IPR025543">
    <property type="entry name" value="Dodecin-like"/>
</dbReference>
<dbReference type="AlphaFoldDB" id="A0A366I6X5"/>
<dbReference type="PANTHER" id="PTHR34156:SF1">
    <property type="entry name" value="PERIPLASMIC PROTEIN"/>
    <property type="match status" value="1"/>
</dbReference>